<dbReference type="EMBL" id="BPQJ01000001">
    <property type="protein sequence ID" value="GJD59923.1"/>
    <property type="molecule type" value="Genomic_DNA"/>
</dbReference>
<sequence length="224" mass="24685">MPPVLCRRCPRQRRNPVLKGRDLTQTGISRPMLRRLYEWILALAARPSAPYALGAVSFAESSFFPIPPDVMLVPMAVTRPEKAWTYALIATLTSVAGGIAGYAIGALLYDSVGAWLFHLYGLDKGADAFREAYAHYGHWVILLKGLTPIPYKLVTITSGFAGYDLFWFIVLSLITRGARFFILAGLVGRYGVGIRTILDRHLNAVAAVFVAVGVLGFVGFRYLF</sequence>
<accession>A0AA37H688</accession>
<reference evidence="2" key="2">
    <citation type="submission" date="2021-08" db="EMBL/GenBank/DDBJ databases">
        <authorList>
            <person name="Tani A."/>
            <person name="Ola A."/>
            <person name="Ogura Y."/>
            <person name="Katsura K."/>
            <person name="Hayashi T."/>
        </authorList>
    </citation>
    <scope>NUCLEOTIDE SEQUENCE</scope>
    <source>
        <strain evidence="2">JCM 32048</strain>
    </source>
</reference>
<proteinExistence type="predicted"/>
<keyword evidence="1" id="KW-0812">Transmembrane</keyword>
<evidence type="ECO:0008006" key="4">
    <source>
        <dbReference type="Google" id="ProtNLM"/>
    </source>
</evidence>
<keyword evidence="3" id="KW-1185">Reference proteome</keyword>
<dbReference type="PANTHER" id="PTHR42709:SF11">
    <property type="entry name" value="DEDA FAMILY PROTEIN"/>
    <property type="match status" value="1"/>
</dbReference>
<feature type="transmembrane region" description="Helical" evidence="1">
    <location>
        <begin position="84"/>
        <end position="109"/>
    </location>
</feature>
<dbReference type="PANTHER" id="PTHR42709">
    <property type="entry name" value="ALKALINE PHOSPHATASE LIKE PROTEIN"/>
    <property type="match status" value="1"/>
</dbReference>
<evidence type="ECO:0000313" key="3">
    <source>
        <dbReference type="Proteomes" id="UP001055286"/>
    </source>
</evidence>
<protein>
    <recommendedName>
        <fullName evidence="4">Cytochrome B</fullName>
    </recommendedName>
</protein>
<name>A0AA37H688_9HYPH</name>
<feature type="transmembrane region" description="Helical" evidence="1">
    <location>
        <begin position="202"/>
        <end position="223"/>
    </location>
</feature>
<keyword evidence="1" id="KW-0472">Membrane</keyword>
<dbReference type="AlphaFoldDB" id="A0AA37H688"/>
<feature type="transmembrane region" description="Helical" evidence="1">
    <location>
        <begin position="165"/>
        <end position="190"/>
    </location>
</feature>
<dbReference type="InterPro" id="IPR051311">
    <property type="entry name" value="DedA_domain"/>
</dbReference>
<organism evidence="2 3">
    <name type="scientific">Methylobacterium frigidaeris</name>
    <dbReference type="NCBI Taxonomy" id="2038277"/>
    <lineage>
        <taxon>Bacteria</taxon>
        <taxon>Pseudomonadati</taxon>
        <taxon>Pseudomonadota</taxon>
        <taxon>Alphaproteobacteria</taxon>
        <taxon>Hyphomicrobiales</taxon>
        <taxon>Methylobacteriaceae</taxon>
        <taxon>Methylobacterium</taxon>
    </lineage>
</organism>
<gene>
    <name evidence="2" type="ORF">MPEAHAMD_0054</name>
</gene>
<evidence type="ECO:0000313" key="2">
    <source>
        <dbReference type="EMBL" id="GJD59923.1"/>
    </source>
</evidence>
<evidence type="ECO:0000256" key="1">
    <source>
        <dbReference type="SAM" id="Phobius"/>
    </source>
</evidence>
<keyword evidence="1" id="KW-1133">Transmembrane helix</keyword>
<reference evidence="2" key="1">
    <citation type="journal article" date="2016" name="Front. Microbiol.">
        <title>Genome Sequence of the Piezophilic, Mesophilic Sulfate-Reducing Bacterium Desulfovibrio indicus J2T.</title>
        <authorList>
            <person name="Cao J."/>
            <person name="Maignien L."/>
            <person name="Shao Z."/>
            <person name="Alain K."/>
            <person name="Jebbar M."/>
        </authorList>
    </citation>
    <scope>NUCLEOTIDE SEQUENCE</scope>
    <source>
        <strain evidence="2">JCM 32048</strain>
    </source>
</reference>
<dbReference type="GO" id="GO:0005886">
    <property type="term" value="C:plasma membrane"/>
    <property type="evidence" value="ECO:0007669"/>
    <property type="project" value="TreeGrafter"/>
</dbReference>
<dbReference type="Proteomes" id="UP001055286">
    <property type="component" value="Unassembled WGS sequence"/>
</dbReference>
<comment type="caution">
    <text evidence="2">The sequence shown here is derived from an EMBL/GenBank/DDBJ whole genome shotgun (WGS) entry which is preliminary data.</text>
</comment>